<evidence type="ECO:0000256" key="1">
    <source>
        <dbReference type="ARBA" id="ARBA00022801"/>
    </source>
</evidence>
<protein>
    <submittedName>
        <fullName evidence="3">SpoIIE family protein phosphatase</fullName>
    </submittedName>
</protein>
<comment type="caution">
    <text evidence="3">The sequence shown here is derived from an EMBL/GenBank/DDBJ whole genome shotgun (WGS) entry which is preliminary data.</text>
</comment>
<dbReference type="Pfam" id="PF07228">
    <property type="entry name" value="SpoIIE"/>
    <property type="match status" value="1"/>
</dbReference>
<dbReference type="PROSITE" id="PS51746">
    <property type="entry name" value="PPM_2"/>
    <property type="match status" value="1"/>
</dbReference>
<evidence type="ECO:0000313" key="3">
    <source>
        <dbReference type="EMBL" id="MFC1572754.1"/>
    </source>
</evidence>
<dbReference type="InterPro" id="IPR003018">
    <property type="entry name" value="GAF"/>
</dbReference>
<evidence type="ECO:0000259" key="2">
    <source>
        <dbReference type="PROSITE" id="PS51746"/>
    </source>
</evidence>
<dbReference type="PANTHER" id="PTHR43156:SF2">
    <property type="entry name" value="STAGE II SPORULATION PROTEIN E"/>
    <property type="match status" value="1"/>
</dbReference>
<gene>
    <name evidence="3" type="ORF">ACFL6M_04055</name>
</gene>
<dbReference type="Gene3D" id="3.60.40.10">
    <property type="entry name" value="PPM-type phosphatase domain"/>
    <property type="match status" value="1"/>
</dbReference>
<name>A0ABV6YKQ0_UNCEI</name>
<evidence type="ECO:0000313" key="4">
    <source>
        <dbReference type="Proteomes" id="UP001593833"/>
    </source>
</evidence>
<dbReference type="Gene3D" id="3.30.450.40">
    <property type="match status" value="2"/>
</dbReference>
<dbReference type="InterPro" id="IPR052016">
    <property type="entry name" value="Bact_Sigma-Reg"/>
</dbReference>
<reference evidence="3 4" key="1">
    <citation type="submission" date="2024-09" db="EMBL/GenBank/DDBJ databases">
        <authorList>
            <person name="D'Angelo T."/>
        </authorList>
    </citation>
    <scope>NUCLEOTIDE SEQUENCE [LARGE SCALE GENOMIC DNA]</scope>
    <source>
        <strain evidence="3">SAG AM-320-E07</strain>
    </source>
</reference>
<keyword evidence="4" id="KW-1185">Reference proteome</keyword>
<accession>A0ABV6YKQ0</accession>
<dbReference type="SUPFAM" id="SSF55781">
    <property type="entry name" value="GAF domain-like"/>
    <property type="match status" value="2"/>
</dbReference>
<proteinExistence type="predicted"/>
<dbReference type="EMBL" id="JBHPKH010000036">
    <property type="protein sequence ID" value="MFC1572754.1"/>
    <property type="molecule type" value="Genomic_DNA"/>
</dbReference>
<sequence>MPDEGQGPSRERFLIDSAARLNRVLEPKPLFEEIRDITCQALDVEACSVLLLDTALDAWCFHVAYNRLTDPTEVPPLGREQGLAGWVAKHGEAALVNDARGDNRLRHLLDKKMDFEIRSVMAVPLHRVSKVIGVLEVLNSRRPEGFSREDLGMLEALGNQFSVALANARLYEKLLREKRANELLYRVGLELSRSLRLHELLPLMAELLAEMIEFNAVGIYLHHRQSDTLEWFHGGGYPEGAEEQVRLKVGQGAVGWVAEHREALIIPDVREDKRYLAARPETRSEMSVPLMAEGEVVGVFNLESDRLRAFSQRDLRLLSAFGNQAAIAIQRAWLHNQSIEKRRLEEEVRIARRIQRRLLPAADPAFPGLDIAAFNHPSREVSGDVYDYLEIGPEQLGILIGDVSGKGIPAGIVMATFRASLRAEARNNYAISVILSKVNQLLFESIEETDFVTAVYGVFDQSLRRLTYSNAGHNPPLLLRVSGEHEWLEEGGTLLGAFPQAIYREAFVDMQIGDLLVFYTDGITEALSPEGDMFGTQRLLDVVQSSSRDETARGICSRLLEEVHDFCQKVHMEDDLTAVVLRVNEPQAQEAPADGGYR</sequence>
<dbReference type="InterPro" id="IPR001932">
    <property type="entry name" value="PPM-type_phosphatase-like_dom"/>
</dbReference>
<keyword evidence="1" id="KW-0378">Hydrolase</keyword>
<dbReference type="Pfam" id="PF13185">
    <property type="entry name" value="GAF_2"/>
    <property type="match status" value="1"/>
</dbReference>
<dbReference type="Proteomes" id="UP001593833">
    <property type="component" value="Unassembled WGS sequence"/>
</dbReference>
<dbReference type="PANTHER" id="PTHR43156">
    <property type="entry name" value="STAGE II SPORULATION PROTEIN E-RELATED"/>
    <property type="match status" value="1"/>
</dbReference>
<feature type="domain" description="PPM-type phosphatase" evidence="2">
    <location>
        <begin position="368"/>
        <end position="583"/>
    </location>
</feature>
<dbReference type="InterPro" id="IPR029016">
    <property type="entry name" value="GAF-like_dom_sf"/>
</dbReference>
<dbReference type="InterPro" id="IPR036457">
    <property type="entry name" value="PPM-type-like_dom_sf"/>
</dbReference>
<dbReference type="SUPFAM" id="SSF81606">
    <property type="entry name" value="PP2C-like"/>
    <property type="match status" value="1"/>
</dbReference>
<dbReference type="SMART" id="SM00331">
    <property type="entry name" value="PP2C_SIG"/>
    <property type="match status" value="1"/>
</dbReference>
<dbReference type="SMART" id="SM00065">
    <property type="entry name" value="GAF"/>
    <property type="match status" value="2"/>
</dbReference>
<dbReference type="Pfam" id="PF01590">
    <property type="entry name" value="GAF"/>
    <property type="match status" value="1"/>
</dbReference>
<organism evidence="3 4">
    <name type="scientific">Eiseniibacteriota bacterium</name>
    <dbReference type="NCBI Taxonomy" id="2212470"/>
    <lineage>
        <taxon>Bacteria</taxon>
        <taxon>Candidatus Eiseniibacteriota</taxon>
    </lineage>
</organism>